<dbReference type="PROSITE" id="PS00107">
    <property type="entry name" value="PROTEIN_KINASE_ATP"/>
    <property type="match status" value="1"/>
</dbReference>
<evidence type="ECO:0000256" key="4">
    <source>
        <dbReference type="ARBA" id="ARBA00022490"/>
    </source>
</evidence>
<dbReference type="PROSITE" id="PS50011">
    <property type="entry name" value="PROTEIN_KINASE_DOM"/>
    <property type="match status" value="1"/>
</dbReference>
<dbReference type="PANTHER" id="PTHR22988">
    <property type="entry name" value="MYOTONIC DYSTROPHY S/T KINASE-RELATED"/>
    <property type="match status" value="1"/>
</dbReference>
<feature type="binding site" evidence="13">
    <location>
        <position position="95"/>
    </location>
    <ligand>
        <name>ATP</name>
        <dbReference type="ChEBI" id="CHEBI:30616"/>
    </ligand>
</feature>
<dbReference type="InterPro" id="IPR011009">
    <property type="entry name" value="Kinase-like_dom_sf"/>
</dbReference>
<keyword evidence="19" id="KW-1185">Reference proteome</keyword>
<dbReference type="GO" id="GO:0005737">
    <property type="term" value="C:cytoplasm"/>
    <property type="evidence" value="ECO:0007669"/>
    <property type="project" value="UniProtKB-SubCell"/>
</dbReference>
<sequence>MINNTTSPTSPSTAPSTTPKLSQLTQDTLAITKSVLEDKYSKQKLTRNNKAIRWSDKVKPKTVKDYDKIAVIGRGAFGEVRLVRDKQTGQVAAMKMLKKTEMMKKNQVQHVRTERNLMADSGENNINEWIVELYSSFQDNEYLYLVMEYLPAGDMMTWLIQREYFTEEETRFYIAELVMAVGSIHALGYVHRDLKPDNILLDKNGHIKLSDFGLSKPYKLDTDPEEARKSIEDAAANELGSSEAAASQETGKQRDEWRKKGRIKLYSTVGSTGYIAPEVLLKKGYGLECDWWSVGIIMFEMLCGYPPFSFDEPPAQTCHRIIKWKENLQFPDDVVLSNEAKDLILRFLCDPEDRIGTNSIEEIKSHPFFRGIDWENIRKGPAPFCPELESEEDHRYFDNFEDNEMYRTIKDEPRNILRTNKHMVFANFTWDKRDGKKNQPRAKVMDLREEMKSMYEQQHQTQQQ</sequence>
<keyword evidence="5 14" id="KW-0723">Serine/threonine-protein kinase</keyword>
<comment type="subcellular location">
    <subcellularLocation>
        <location evidence="1">Cytoplasm</location>
    </subcellularLocation>
</comment>
<dbReference type="SMART" id="SM00133">
    <property type="entry name" value="S_TK_X"/>
    <property type="match status" value="1"/>
</dbReference>
<keyword evidence="7" id="KW-0808">Transferase</keyword>
<feature type="compositionally biased region" description="Low complexity" evidence="15">
    <location>
        <begin position="1"/>
        <end position="19"/>
    </location>
</feature>
<comment type="similarity">
    <text evidence="2">Belongs to the protein kinase superfamily. AGC Ser/Thr protein kinase family.</text>
</comment>
<dbReference type="Gene3D" id="3.30.200.20">
    <property type="entry name" value="Phosphorylase Kinase, domain 1"/>
    <property type="match status" value="1"/>
</dbReference>
<evidence type="ECO:0000256" key="3">
    <source>
        <dbReference type="ARBA" id="ARBA00012513"/>
    </source>
</evidence>
<dbReference type="VEuPathDB" id="AmoebaDB:NfTy_039960"/>
<dbReference type="OrthoDB" id="3638488at2759"/>
<dbReference type="SUPFAM" id="SSF56112">
    <property type="entry name" value="Protein kinase-like (PK-like)"/>
    <property type="match status" value="1"/>
</dbReference>
<evidence type="ECO:0000256" key="6">
    <source>
        <dbReference type="ARBA" id="ARBA00022553"/>
    </source>
</evidence>
<evidence type="ECO:0000256" key="8">
    <source>
        <dbReference type="ARBA" id="ARBA00022741"/>
    </source>
</evidence>
<dbReference type="Pfam" id="PF00069">
    <property type="entry name" value="Pkinase"/>
    <property type="match status" value="1"/>
</dbReference>
<dbReference type="Gene3D" id="1.10.510.10">
    <property type="entry name" value="Transferase(Phosphotransferase) domain 1"/>
    <property type="match status" value="1"/>
</dbReference>
<evidence type="ECO:0000256" key="7">
    <source>
        <dbReference type="ARBA" id="ARBA00022679"/>
    </source>
</evidence>
<dbReference type="GeneID" id="68119588"/>
<dbReference type="InterPro" id="IPR000719">
    <property type="entry name" value="Prot_kinase_dom"/>
</dbReference>
<dbReference type="InterPro" id="IPR050839">
    <property type="entry name" value="Rho-assoc_Ser/Thr_Kinase"/>
</dbReference>
<proteinExistence type="inferred from homology"/>
<reference evidence="18 19" key="1">
    <citation type="journal article" date="2019" name="Sci. Rep.">
        <title>Nanopore sequencing improves the draft genome of the human pathogenic amoeba Naegleria fowleri.</title>
        <authorList>
            <person name="Liechti N."/>
            <person name="Schurch N."/>
            <person name="Bruggmann R."/>
            <person name="Wittwer M."/>
        </authorList>
    </citation>
    <scope>NUCLEOTIDE SEQUENCE [LARGE SCALE GENOMIC DNA]</scope>
    <source>
        <strain evidence="18 19">ATCC 30894</strain>
    </source>
</reference>
<dbReference type="VEuPathDB" id="AmoebaDB:NF0071850"/>
<evidence type="ECO:0000256" key="14">
    <source>
        <dbReference type="RuleBase" id="RU000304"/>
    </source>
</evidence>
<evidence type="ECO:0000313" key="18">
    <source>
        <dbReference type="EMBL" id="KAF0981716.1"/>
    </source>
</evidence>
<dbReference type="SMART" id="SM00220">
    <property type="entry name" value="S_TKc"/>
    <property type="match status" value="1"/>
</dbReference>
<feature type="domain" description="AGC-kinase C-terminal" evidence="17">
    <location>
        <begin position="370"/>
        <end position="440"/>
    </location>
</feature>
<dbReference type="VEuPathDB" id="AmoebaDB:FDP41_012373"/>
<feature type="domain" description="Protein kinase" evidence="16">
    <location>
        <begin position="66"/>
        <end position="369"/>
    </location>
</feature>
<dbReference type="PROSITE" id="PS51285">
    <property type="entry name" value="AGC_KINASE_CTER"/>
    <property type="match status" value="1"/>
</dbReference>
<evidence type="ECO:0000259" key="16">
    <source>
        <dbReference type="PROSITE" id="PS50011"/>
    </source>
</evidence>
<comment type="caution">
    <text evidence="18">The sequence shown here is derived from an EMBL/GenBank/DDBJ whole genome shotgun (WGS) entry which is preliminary data.</text>
</comment>
<dbReference type="EC" id="2.7.11.1" evidence="3"/>
<keyword evidence="8 13" id="KW-0547">Nucleotide-binding</keyword>
<dbReference type="GO" id="GO:0071944">
    <property type="term" value="C:cell periphery"/>
    <property type="evidence" value="ECO:0007669"/>
    <property type="project" value="UniProtKB-ARBA"/>
</dbReference>
<evidence type="ECO:0000256" key="2">
    <source>
        <dbReference type="ARBA" id="ARBA00009903"/>
    </source>
</evidence>
<dbReference type="PANTHER" id="PTHR22988:SF76">
    <property type="entry name" value="CHROMOSOME UNDETERMINED SCAFFOLD_135, WHOLE GENOME SHOTGUN SEQUENCE"/>
    <property type="match status" value="1"/>
</dbReference>
<dbReference type="FunFam" id="3.30.200.20:FF:000192">
    <property type="entry name" value="Serine/threonine-protein kinase cot-1"/>
    <property type="match status" value="1"/>
</dbReference>
<keyword evidence="4" id="KW-0963">Cytoplasm</keyword>
<evidence type="ECO:0000256" key="9">
    <source>
        <dbReference type="ARBA" id="ARBA00022777"/>
    </source>
</evidence>
<feature type="region of interest" description="Disordered" evidence="15">
    <location>
        <begin position="1"/>
        <end position="21"/>
    </location>
</feature>
<dbReference type="GO" id="GO:0004674">
    <property type="term" value="F:protein serine/threonine kinase activity"/>
    <property type="evidence" value="ECO:0007669"/>
    <property type="project" value="UniProtKB-KW"/>
</dbReference>
<keyword evidence="9" id="KW-0418">Kinase</keyword>
<evidence type="ECO:0000256" key="12">
    <source>
        <dbReference type="ARBA" id="ARBA00048679"/>
    </source>
</evidence>
<organism evidence="18 19">
    <name type="scientific">Naegleria fowleri</name>
    <name type="common">Brain eating amoeba</name>
    <dbReference type="NCBI Taxonomy" id="5763"/>
    <lineage>
        <taxon>Eukaryota</taxon>
        <taxon>Discoba</taxon>
        <taxon>Heterolobosea</taxon>
        <taxon>Tetramitia</taxon>
        <taxon>Eutetramitia</taxon>
        <taxon>Vahlkampfiidae</taxon>
        <taxon>Naegleria</taxon>
    </lineage>
</organism>
<keyword evidence="6" id="KW-0597">Phosphoprotein</keyword>
<comment type="catalytic activity">
    <reaction evidence="12">
        <text>L-seryl-[protein] + ATP = O-phospho-L-seryl-[protein] + ADP + H(+)</text>
        <dbReference type="Rhea" id="RHEA:17989"/>
        <dbReference type="Rhea" id="RHEA-COMP:9863"/>
        <dbReference type="Rhea" id="RHEA-COMP:11604"/>
        <dbReference type="ChEBI" id="CHEBI:15378"/>
        <dbReference type="ChEBI" id="CHEBI:29999"/>
        <dbReference type="ChEBI" id="CHEBI:30616"/>
        <dbReference type="ChEBI" id="CHEBI:83421"/>
        <dbReference type="ChEBI" id="CHEBI:456216"/>
        <dbReference type="EC" id="2.7.11.1"/>
    </reaction>
</comment>
<evidence type="ECO:0000256" key="10">
    <source>
        <dbReference type="ARBA" id="ARBA00022840"/>
    </source>
</evidence>
<evidence type="ECO:0000256" key="13">
    <source>
        <dbReference type="PROSITE-ProRule" id="PRU10141"/>
    </source>
</evidence>
<dbReference type="PROSITE" id="PS00108">
    <property type="entry name" value="PROTEIN_KINASE_ST"/>
    <property type="match status" value="1"/>
</dbReference>
<dbReference type="RefSeq" id="XP_044566429.1">
    <property type="nucleotide sequence ID" value="XM_044702886.1"/>
</dbReference>
<dbReference type="FunFam" id="1.10.510.10:FF:000057">
    <property type="entry name" value="Non-specific serine/threonine protein kinase"/>
    <property type="match status" value="1"/>
</dbReference>
<dbReference type="InterPro" id="IPR008271">
    <property type="entry name" value="Ser/Thr_kinase_AS"/>
</dbReference>
<protein>
    <recommendedName>
        <fullName evidence="3">non-specific serine/threonine protein kinase</fullName>
        <ecNumber evidence="3">2.7.11.1</ecNumber>
    </recommendedName>
</protein>
<evidence type="ECO:0000256" key="5">
    <source>
        <dbReference type="ARBA" id="ARBA00022527"/>
    </source>
</evidence>
<dbReference type="GO" id="GO:0005524">
    <property type="term" value="F:ATP binding"/>
    <property type="evidence" value="ECO:0007669"/>
    <property type="project" value="UniProtKB-UniRule"/>
</dbReference>
<evidence type="ECO:0000256" key="1">
    <source>
        <dbReference type="ARBA" id="ARBA00004496"/>
    </source>
</evidence>
<evidence type="ECO:0000256" key="15">
    <source>
        <dbReference type="SAM" id="MobiDB-lite"/>
    </source>
</evidence>
<accession>A0A6A5C217</accession>
<evidence type="ECO:0000256" key="11">
    <source>
        <dbReference type="ARBA" id="ARBA00047899"/>
    </source>
</evidence>
<dbReference type="FunFam" id="1.10.510.10:FF:000086">
    <property type="entry name" value="Non-specific serine/threonine protein kinase"/>
    <property type="match status" value="1"/>
</dbReference>
<dbReference type="OMA" id="REKMQNW"/>
<evidence type="ECO:0000313" key="19">
    <source>
        <dbReference type="Proteomes" id="UP000444721"/>
    </source>
</evidence>
<dbReference type="InterPro" id="IPR000961">
    <property type="entry name" value="AGC-kinase_C"/>
</dbReference>
<dbReference type="Proteomes" id="UP000444721">
    <property type="component" value="Unassembled WGS sequence"/>
</dbReference>
<dbReference type="InterPro" id="IPR017441">
    <property type="entry name" value="Protein_kinase_ATP_BS"/>
</dbReference>
<comment type="catalytic activity">
    <reaction evidence="11">
        <text>L-threonyl-[protein] + ATP = O-phospho-L-threonyl-[protein] + ADP + H(+)</text>
        <dbReference type="Rhea" id="RHEA:46608"/>
        <dbReference type="Rhea" id="RHEA-COMP:11060"/>
        <dbReference type="Rhea" id="RHEA-COMP:11605"/>
        <dbReference type="ChEBI" id="CHEBI:15378"/>
        <dbReference type="ChEBI" id="CHEBI:30013"/>
        <dbReference type="ChEBI" id="CHEBI:30616"/>
        <dbReference type="ChEBI" id="CHEBI:61977"/>
        <dbReference type="ChEBI" id="CHEBI:456216"/>
        <dbReference type="EC" id="2.7.11.1"/>
    </reaction>
</comment>
<dbReference type="EMBL" id="VFQX01000013">
    <property type="protein sequence ID" value="KAF0981716.1"/>
    <property type="molecule type" value="Genomic_DNA"/>
</dbReference>
<dbReference type="AlphaFoldDB" id="A0A6A5C217"/>
<gene>
    <name evidence="18" type="ORF">FDP41_012373</name>
</gene>
<keyword evidence="10 13" id="KW-0067">ATP-binding</keyword>
<evidence type="ECO:0000259" key="17">
    <source>
        <dbReference type="PROSITE" id="PS51285"/>
    </source>
</evidence>
<name>A0A6A5C217_NAEFO</name>